<dbReference type="PROSITE" id="PS51186">
    <property type="entry name" value="GNAT"/>
    <property type="match status" value="1"/>
</dbReference>
<accession>A0ABP6YFK1</accession>
<comment type="caution">
    <text evidence="4">The sequence shown here is derived from an EMBL/GenBank/DDBJ whole genome shotgun (WGS) entry which is preliminary data.</text>
</comment>
<dbReference type="Proteomes" id="UP001500630">
    <property type="component" value="Unassembled WGS sequence"/>
</dbReference>
<dbReference type="Pfam" id="PF00583">
    <property type="entry name" value="Acetyltransf_1"/>
    <property type="match status" value="1"/>
</dbReference>
<dbReference type="RefSeq" id="WP_345569125.1">
    <property type="nucleotide sequence ID" value="NZ_BAABDQ010000019.1"/>
</dbReference>
<keyword evidence="1" id="KW-0808">Transferase</keyword>
<dbReference type="SUPFAM" id="SSF55729">
    <property type="entry name" value="Acyl-CoA N-acyltransferases (Nat)"/>
    <property type="match status" value="1"/>
</dbReference>
<dbReference type="CDD" id="cd04301">
    <property type="entry name" value="NAT_SF"/>
    <property type="match status" value="1"/>
</dbReference>
<keyword evidence="2" id="KW-0012">Acyltransferase</keyword>
<proteinExistence type="predicted"/>
<name>A0ABP6YFK1_9ACTN</name>
<keyword evidence="5" id="KW-1185">Reference proteome</keyword>
<organism evidence="4 5">
    <name type="scientific">Nonomuraea rosea</name>
    <dbReference type="NCBI Taxonomy" id="638574"/>
    <lineage>
        <taxon>Bacteria</taxon>
        <taxon>Bacillati</taxon>
        <taxon>Actinomycetota</taxon>
        <taxon>Actinomycetes</taxon>
        <taxon>Streptosporangiales</taxon>
        <taxon>Streptosporangiaceae</taxon>
        <taxon>Nonomuraea</taxon>
    </lineage>
</organism>
<dbReference type="PANTHER" id="PTHR43877">
    <property type="entry name" value="AMINOALKYLPHOSPHONATE N-ACETYLTRANSFERASE-RELATED-RELATED"/>
    <property type="match status" value="1"/>
</dbReference>
<evidence type="ECO:0000313" key="4">
    <source>
        <dbReference type="EMBL" id="GAA3581340.1"/>
    </source>
</evidence>
<gene>
    <name evidence="4" type="ORF">GCM10022419_073590</name>
</gene>
<dbReference type="InterPro" id="IPR016181">
    <property type="entry name" value="Acyl_CoA_acyltransferase"/>
</dbReference>
<dbReference type="InterPro" id="IPR000182">
    <property type="entry name" value="GNAT_dom"/>
</dbReference>
<dbReference type="PANTHER" id="PTHR43877:SF2">
    <property type="entry name" value="AMINOALKYLPHOSPHONATE N-ACETYLTRANSFERASE-RELATED"/>
    <property type="match status" value="1"/>
</dbReference>
<evidence type="ECO:0000313" key="5">
    <source>
        <dbReference type="Proteomes" id="UP001500630"/>
    </source>
</evidence>
<reference evidence="5" key="1">
    <citation type="journal article" date="2019" name="Int. J. Syst. Evol. Microbiol.">
        <title>The Global Catalogue of Microorganisms (GCM) 10K type strain sequencing project: providing services to taxonomists for standard genome sequencing and annotation.</title>
        <authorList>
            <consortium name="The Broad Institute Genomics Platform"/>
            <consortium name="The Broad Institute Genome Sequencing Center for Infectious Disease"/>
            <person name="Wu L."/>
            <person name="Ma J."/>
        </authorList>
    </citation>
    <scope>NUCLEOTIDE SEQUENCE [LARGE SCALE GENOMIC DNA]</scope>
    <source>
        <strain evidence="5">JCM 17326</strain>
    </source>
</reference>
<protein>
    <submittedName>
        <fullName evidence="4">GNAT family N-acetyltransferase</fullName>
    </submittedName>
</protein>
<dbReference type="Gene3D" id="3.40.630.30">
    <property type="match status" value="1"/>
</dbReference>
<feature type="domain" description="N-acetyltransferase" evidence="3">
    <location>
        <begin position="1"/>
        <end position="144"/>
    </location>
</feature>
<sequence>MLIVDCDPADADLTALLDAAFAELVAKYGPEGRSSVHADAAYLVATDDGTAVGCGAVQPLEGTTAELKRMYVAPAHRGRGIARSLLRALEERAAALGYERLRLATGVRQPEAIALYESSGYVRIAPYGKYVNEPLTLCYVKNLTEGR</sequence>
<dbReference type="EMBL" id="BAABDQ010000019">
    <property type="protein sequence ID" value="GAA3581340.1"/>
    <property type="molecule type" value="Genomic_DNA"/>
</dbReference>
<evidence type="ECO:0000256" key="1">
    <source>
        <dbReference type="ARBA" id="ARBA00022679"/>
    </source>
</evidence>
<evidence type="ECO:0000259" key="3">
    <source>
        <dbReference type="PROSITE" id="PS51186"/>
    </source>
</evidence>
<dbReference type="InterPro" id="IPR050832">
    <property type="entry name" value="Bact_Acetyltransf"/>
</dbReference>
<evidence type="ECO:0000256" key="2">
    <source>
        <dbReference type="ARBA" id="ARBA00023315"/>
    </source>
</evidence>